<dbReference type="EMBL" id="KV224663">
    <property type="protein sequence ID" value="KZT75560.1"/>
    <property type="molecule type" value="Genomic_DNA"/>
</dbReference>
<reference evidence="1 2" key="1">
    <citation type="journal article" date="2015" name="Proc. Natl. Acad. Sci. U.S.A.">
        <title>The resurrection genome of Boea hygrometrica: A blueprint for survival of dehydration.</title>
        <authorList>
            <person name="Xiao L."/>
            <person name="Yang G."/>
            <person name="Zhang L."/>
            <person name="Yang X."/>
            <person name="Zhao S."/>
            <person name="Ji Z."/>
            <person name="Zhou Q."/>
            <person name="Hu M."/>
            <person name="Wang Y."/>
            <person name="Chen M."/>
            <person name="Xu Y."/>
            <person name="Jin H."/>
            <person name="Xiao X."/>
            <person name="Hu G."/>
            <person name="Bao F."/>
            <person name="Hu Y."/>
            <person name="Wan P."/>
            <person name="Li L."/>
            <person name="Deng X."/>
            <person name="Kuang T."/>
            <person name="Xiang C."/>
            <person name="Zhu J.K."/>
            <person name="Oliver M.J."/>
            <person name="He Y."/>
        </authorList>
    </citation>
    <scope>NUCLEOTIDE SEQUENCE [LARGE SCALE GENOMIC DNA]</scope>
    <source>
        <strain evidence="2">cv. XS01</strain>
    </source>
</reference>
<keyword evidence="2" id="KW-1185">Reference proteome</keyword>
<evidence type="ECO:0000313" key="1">
    <source>
        <dbReference type="EMBL" id="KZT75560.1"/>
    </source>
</evidence>
<gene>
    <name evidence="1" type="ORF">F511_47415</name>
</gene>
<dbReference type="Proteomes" id="UP000250235">
    <property type="component" value="Unassembled WGS sequence"/>
</dbReference>
<accession>A0A2Z6ZYC0</accession>
<organism evidence="1 2">
    <name type="scientific">Dorcoceras hygrometricum</name>
    <dbReference type="NCBI Taxonomy" id="472368"/>
    <lineage>
        <taxon>Eukaryota</taxon>
        <taxon>Viridiplantae</taxon>
        <taxon>Streptophyta</taxon>
        <taxon>Embryophyta</taxon>
        <taxon>Tracheophyta</taxon>
        <taxon>Spermatophyta</taxon>
        <taxon>Magnoliopsida</taxon>
        <taxon>eudicotyledons</taxon>
        <taxon>Gunneridae</taxon>
        <taxon>Pentapetalae</taxon>
        <taxon>asterids</taxon>
        <taxon>lamiids</taxon>
        <taxon>Lamiales</taxon>
        <taxon>Gesneriaceae</taxon>
        <taxon>Didymocarpoideae</taxon>
        <taxon>Trichosporeae</taxon>
        <taxon>Loxocarpinae</taxon>
        <taxon>Dorcoceras</taxon>
    </lineage>
</organism>
<dbReference type="AlphaFoldDB" id="A0A2Z6ZYC0"/>
<name>A0A2Z6ZYC0_9LAMI</name>
<proteinExistence type="predicted"/>
<evidence type="ECO:0000313" key="2">
    <source>
        <dbReference type="Proteomes" id="UP000250235"/>
    </source>
</evidence>
<protein>
    <submittedName>
        <fullName evidence="1">Uncharacterized protein</fullName>
    </submittedName>
</protein>
<sequence>MAGRCANWEVPLRARWADDAAEDGRRLNAPWSRDHRVLAERYRATLAVEARCCARHRAAAGHCSGVSPTMS</sequence>